<dbReference type="InterPro" id="IPR011990">
    <property type="entry name" value="TPR-like_helical_dom_sf"/>
</dbReference>
<dbReference type="EMBL" id="BART01024066">
    <property type="protein sequence ID" value="GAH00167.1"/>
    <property type="molecule type" value="Genomic_DNA"/>
</dbReference>
<feature type="non-terminal residue" evidence="1">
    <location>
        <position position="1"/>
    </location>
</feature>
<comment type="caution">
    <text evidence="1">The sequence shown here is derived from an EMBL/GenBank/DDBJ whole genome shotgun (WGS) entry which is preliminary data.</text>
</comment>
<reference evidence="1" key="1">
    <citation type="journal article" date="2014" name="Front. Microbiol.">
        <title>High frequency of phylogenetically diverse reductive dehalogenase-homologous genes in deep subseafloor sedimentary metagenomes.</title>
        <authorList>
            <person name="Kawai M."/>
            <person name="Futagami T."/>
            <person name="Toyoda A."/>
            <person name="Takaki Y."/>
            <person name="Nishi S."/>
            <person name="Hori S."/>
            <person name="Arai W."/>
            <person name="Tsubouchi T."/>
            <person name="Morono Y."/>
            <person name="Uchiyama I."/>
            <person name="Ito T."/>
            <person name="Fujiyama A."/>
            <person name="Inagaki F."/>
            <person name="Takami H."/>
        </authorList>
    </citation>
    <scope>NUCLEOTIDE SEQUENCE</scope>
    <source>
        <strain evidence="1">Expedition CK06-06</strain>
    </source>
</reference>
<accession>X1BYU1</accession>
<sequence length="118" mass="13780">DSTGLNNVHEHPVKELSRVLKLYRAYKHMDEGDLAMEHSDMETALKEYDSALNLFPKNLEMKFWTAVTLANNQKIIKALELFKEVFDMDNNWRILAERLTKSDLLNVSKEELEKILSL</sequence>
<evidence type="ECO:0000313" key="1">
    <source>
        <dbReference type="EMBL" id="GAH00167.1"/>
    </source>
</evidence>
<organism evidence="1">
    <name type="scientific">marine sediment metagenome</name>
    <dbReference type="NCBI Taxonomy" id="412755"/>
    <lineage>
        <taxon>unclassified sequences</taxon>
        <taxon>metagenomes</taxon>
        <taxon>ecological metagenomes</taxon>
    </lineage>
</organism>
<dbReference type="Gene3D" id="1.25.40.10">
    <property type="entry name" value="Tetratricopeptide repeat domain"/>
    <property type="match status" value="1"/>
</dbReference>
<dbReference type="AlphaFoldDB" id="X1BYU1"/>
<dbReference type="InterPro" id="IPR019734">
    <property type="entry name" value="TPR_rpt"/>
</dbReference>
<dbReference type="PROSITE" id="PS50005">
    <property type="entry name" value="TPR"/>
    <property type="match status" value="1"/>
</dbReference>
<name>X1BYU1_9ZZZZ</name>
<proteinExistence type="predicted"/>
<gene>
    <name evidence="1" type="ORF">S01H4_43595</name>
</gene>
<dbReference type="SUPFAM" id="SSF48452">
    <property type="entry name" value="TPR-like"/>
    <property type="match status" value="1"/>
</dbReference>
<protein>
    <submittedName>
        <fullName evidence="1">Uncharacterized protein</fullName>
    </submittedName>
</protein>